<dbReference type="InterPro" id="IPR036291">
    <property type="entry name" value="NAD(P)-bd_dom_sf"/>
</dbReference>
<organism evidence="1 2">
    <name type="scientific">Streptomyces violaceoruber</name>
    <dbReference type="NCBI Taxonomy" id="1935"/>
    <lineage>
        <taxon>Bacteria</taxon>
        <taxon>Bacillati</taxon>
        <taxon>Actinomycetota</taxon>
        <taxon>Actinomycetes</taxon>
        <taxon>Kitasatosporales</taxon>
        <taxon>Streptomycetaceae</taxon>
        <taxon>Streptomyces</taxon>
        <taxon>Streptomyces violaceoruber group</taxon>
    </lineage>
</organism>
<dbReference type="PANTHER" id="PTHR13812:SF19">
    <property type="entry name" value="KETIMINE REDUCTASE MU-CRYSTALLIN"/>
    <property type="match status" value="1"/>
</dbReference>
<proteinExistence type="predicted"/>
<dbReference type="STRING" id="1935.B1H20_34180"/>
<dbReference type="Pfam" id="PF02423">
    <property type="entry name" value="OCD_Mu_crystall"/>
    <property type="match status" value="1"/>
</dbReference>
<dbReference type="InterPro" id="IPR023401">
    <property type="entry name" value="ODC_N"/>
</dbReference>
<reference evidence="1 2" key="1">
    <citation type="submission" date="2017-03" db="EMBL/GenBank/DDBJ databases">
        <title>Complete Genome Sequence of a natural compounds producer, Streptomyces violaceus S21.</title>
        <authorList>
            <person name="Zhong C."/>
            <person name="Zhao Z."/>
            <person name="Fu J."/>
            <person name="Zong G."/>
            <person name="Qin R."/>
            <person name="Cao G."/>
        </authorList>
    </citation>
    <scope>NUCLEOTIDE SEQUENCE [LARGE SCALE GENOMIC DNA]</scope>
    <source>
        <strain evidence="1 2">S21</strain>
    </source>
</reference>
<dbReference type="GeneID" id="63984609"/>
<dbReference type="Gene3D" id="3.30.1780.10">
    <property type="entry name" value="ornithine cyclodeaminase, domain 1"/>
    <property type="match status" value="1"/>
</dbReference>
<dbReference type="GO" id="GO:0019290">
    <property type="term" value="P:siderophore biosynthetic process"/>
    <property type="evidence" value="ECO:0007669"/>
    <property type="project" value="InterPro"/>
</dbReference>
<protein>
    <submittedName>
        <fullName evidence="1">2,3-diaminopropionate biosynthesis protein SbnB</fullName>
    </submittedName>
</protein>
<evidence type="ECO:0000313" key="1">
    <source>
        <dbReference type="EMBL" id="ARF65917.1"/>
    </source>
</evidence>
<accession>A0A1V0ULD7</accession>
<dbReference type="InterPro" id="IPR003462">
    <property type="entry name" value="ODC_Mu_crystall"/>
</dbReference>
<dbReference type="GO" id="GO:0016639">
    <property type="term" value="F:oxidoreductase activity, acting on the CH-NH2 group of donors, NAD or NADP as acceptor"/>
    <property type="evidence" value="ECO:0007669"/>
    <property type="project" value="InterPro"/>
</dbReference>
<evidence type="ECO:0000313" key="2">
    <source>
        <dbReference type="Proteomes" id="UP000192445"/>
    </source>
</evidence>
<dbReference type="NCBIfam" id="TIGR03944">
    <property type="entry name" value="dehyd_SbnB_fam"/>
    <property type="match status" value="1"/>
</dbReference>
<name>A0A1V0ULD7_STRVN</name>
<dbReference type="GO" id="GO:0005737">
    <property type="term" value="C:cytoplasm"/>
    <property type="evidence" value="ECO:0007669"/>
    <property type="project" value="TreeGrafter"/>
</dbReference>
<sequence>MAEQQGVPPQFSVVPGAAVHRSLEGNRAEVIDLVEAAYRRHGEGGTVNPPSYFLRFPDRPTARIIALPASVGGTDDTEGTGGVDGIKWISSFPTNLERGVPRASAVLLLNDPVTGYPYACLEGSIISAARTAASATAAARRIAAQRGTTPRRIGFFGTGLIARFIQDYLTELAWDVDEYHVFDLSEEYASSFGKQVLEPTGRPVVIHDSAEELVRSCDLVVFATTAGTPHVTDPDWFSHHPVVLHVSLRDLGTDVILDSVNIVDDVEHVLKADTSVHLAEQLTGGREFLDGTFYDVLTGDVTVPADRTVVFSPFGLGILDLAVGAHVHRRAVAAGEAVPIGGFFHELDRHQSAGAS</sequence>
<gene>
    <name evidence="1" type="ORF">B1H20_34180</name>
</gene>
<dbReference type="RefSeq" id="WP_030116103.1">
    <property type="nucleotide sequence ID" value="NZ_CP020570.1"/>
</dbReference>
<dbReference type="OrthoDB" id="3396397at2"/>
<dbReference type="SUPFAM" id="SSF51735">
    <property type="entry name" value="NAD(P)-binding Rossmann-fold domains"/>
    <property type="match status" value="1"/>
</dbReference>
<dbReference type="PIRSF" id="PIRSF001439">
    <property type="entry name" value="CryM"/>
    <property type="match status" value="1"/>
</dbReference>
<dbReference type="EMBL" id="CP020570">
    <property type="protein sequence ID" value="ARF65917.1"/>
    <property type="molecule type" value="Genomic_DNA"/>
</dbReference>
<dbReference type="KEGG" id="svu:B1H20_34180"/>
<dbReference type="Proteomes" id="UP000192445">
    <property type="component" value="Chromosome"/>
</dbReference>
<dbReference type="PANTHER" id="PTHR13812">
    <property type="entry name" value="KETIMINE REDUCTASE MU-CRYSTALLIN"/>
    <property type="match status" value="1"/>
</dbReference>
<dbReference type="AlphaFoldDB" id="A0A1V0ULD7"/>
<dbReference type="Gene3D" id="3.40.50.720">
    <property type="entry name" value="NAD(P)-binding Rossmann-like Domain"/>
    <property type="match status" value="1"/>
</dbReference>
<dbReference type="InterPro" id="IPR023866">
    <property type="entry name" value="SbnB"/>
</dbReference>